<keyword evidence="2" id="KW-1185">Reference proteome</keyword>
<gene>
    <name evidence="1" type="ORF">MLD38_013632</name>
</gene>
<name>A0ACB9RC18_9MYRT</name>
<sequence length="526" mass="57921">MRSDTCFKCKGQGHWARDCPFNSTSPSYKSPTSASSSPLPPSKLGGTPIVQCPCGSGPCCIRTANTAKNPNRSFFACPRYCREYFNGWCDEVSAPVCPCRAGTCSINTDPASKKKFFSCRIKTGHGACRFFQWVDDYNASGKVKSVEAGNAGSPVNVPPQGVMARPNAVNEDTTFADLLEASQLDGSTDLISKFEELVDRVSPEKNQSNFNEMTEDNQTSIPSSSSEDLEMEDREPTTNLDKTLAVSGLSSRFADVHLRQTELLKELCAAAGNTVTGDGTGQNLLPDAAVKSALNTVLLPQSTGMNGEDHNLQNFLGTRNGNHNPVGEQIFEKLKLTSNQIKWELVKKLEASDQHDPAKLQQDASIYFAFLDHLSDDSQHFKDCVNKFIQHATSLAEIRTGESALNVLLERYEEKKRQFEKFSHSEAETLNAFVGCSGRIEFLRQEVLRLKEMLLNFEKELGNSEEEFAGIGKKLSDIHRKMEFAKASMEDASADAAEASIVLKNMELEQCAMKAALEEAKEQLNQ</sequence>
<reference evidence="2" key="1">
    <citation type="journal article" date="2023" name="Front. Plant Sci.">
        <title>Chromosomal-level genome assembly of Melastoma candidum provides insights into trichome evolution.</title>
        <authorList>
            <person name="Zhong Y."/>
            <person name="Wu W."/>
            <person name="Sun C."/>
            <person name="Zou P."/>
            <person name="Liu Y."/>
            <person name="Dai S."/>
            <person name="Zhou R."/>
        </authorList>
    </citation>
    <scope>NUCLEOTIDE SEQUENCE [LARGE SCALE GENOMIC DNA]</scope>
</reference>
<dbReference type="Proteomes" id="UP001057402">
    <property type="component" value="Chromosome 4"/>
</dbReference>
<proteinExistence type="predicted"/>
<protein>
    <submittedName>
        <fullName evidence="1">Uncharacterized protein</fullName>
    </submittedName>
</protein>
<organism evidence="1 2">
    <name type="scientific">Melastoma candidum</name>
    <dbReference type="NCBI Taxonomy" id="119954"/>
    <lineage>
        <taxon>Eukaryota</taxon>
        <taxon>Viridiplantae</taxon>
        <taxon>Streptophyta</taxon>
        <taxon>Embryophyta</taxon>
        <taxon>Tracheophyta</taxon>
        <taxon>Spermatophyta</taxon>
        <taxon>Magnoliopsida</taxon>
        <taxon>eudicotyledons</taxon>
        <taxon>Gunneridae</taxon>
        <taxon>Pentapetalae</taxon>
        <taxon>rosids</taxon>
        <taxon>malvids</taxon>
        <taxon>Myrtales</taxon>
        <taxon>Melastomataceae</taxon>
        <taxon>Melastomatoideae</taxon>
        <taxon>Melastomateae</taxon>
        <taxon>Melastoma</taxon>
    </lineage>
</organism>
<comment type="caution">
    <text evidence="1">The sequence shown here is derived from an EMBL/GenBank/DDBJ whole genome shotgun (WGS) entry which is preliminary data.</text>
</comment>
<dbReference type="EMBL" id="CM042883">
    <property type="protein sequence ID" value="KAI4375806.1"/>
    <property type="molecule type" value="Genomic_DNA"/>
</dbReference>
<accession>A0ACB9RC18</accession>
<evidence type="ECO:0000313" key="2">
    <source>
        <dbReference type="Proteomes" id="UP001057402"/>
    </source>
</evidence>
<evidence type="ECO:0000313" key="1">
    <source>
        <dbReference type="EMBL" id="KAI4375806.1"/>
    </source>
</evidence>